<dbReference type="EMBL" id="JALJOQ010000111">
    <property type="protein sequence ID" value="KAK9797015.1"/>
    <property type="molecule type" value="Genomic_DNA"/>
</dbReference>
<dbReference type="AlphaFoldDB" id="A0AAW1NW51"/>
<proteinExistence type="predicted"/>
<dbReference type="InterPro" id="IPR051781">
    <property type="entry name" value="Metallo-dep_Hydrolase"/>
</dbReference>
<sequence>MQIDREAYRRALRERRAGSVTELWLANCFVLDTKSCRFSGPCNIHVVADKIAAVTKEALPKDCKFVDLKRRCYVIPGLCDAHIHCTASTANLPGLLSLPESLVTAQAALELEQMLARGFTTVRDAGGADFGIAQALDEGALVGPRLLFVGHALSQTGGHGDFRGKGEDTCACGAALRGIGRTCDGDAEVRKAARDELRKGAHCIKIMASGGVSSPTDRLTNTQFSEAEITAIVEEAAANKTYVCAHAYNSDAIARCLRCGVRSIEHGNLLDDPTAKLMKMRGAYLVPTLITYEKLVSEGAAAGLAQDLVDKVGTLLADGIKAVTLAHNHGIPVAFGSDLLGDMRKHQSQGLRVQAQACSPADVIRSATRTCASLFQMDGLIGEVAEGCFADLIVLDRDPLEDITVFERPEEFVAVMHNGVFVRKQAGL</sequence>
<comment type="caution">
    <text evidence="2">The sequence shown here is derived from an EMBL/GenBank/DDBJ whole genome shotgun (WGS) entry which is preliminary data.</text>
</comment>
<evidence type="ECO:0000313" key="3">
    <source>
        <dbReference type="Proteomes" id="UP001465755"/>
    </source>
</evidence>
<reference evidence="2 3" key="1">
    <citation type="journal article" date="2024" name="Nat. Commun.">
        <title>Phylogenomics reveals the evolutionary origins of lichenization in chlorophyte algae.</title>
        <authorList>
            <person name="Puginier C."/>
            <person name="Libourel C."/>
            <person name="Otte J."/>
            <person name="Skaloud P."/>
            <person name="Haon M."/>
            <person name="Grisel S."/>
            <person name="Petersen M."/>
            <person name="Berrin J.G."/>
            <person name="Delaux P.M."/>
            <person name="Dal Grande F."/>
            <person name="Keller J."/>
        </authorList>
    </citation>
    <scope>NUCLEOTIDE SEQUENCE [LARGE SCALE GENOMIC DNA]</scope>
    <source>
        <strain evidence="2 3">SAG 2036</strain>
    </source>
</reference>
<dbReference type="CDD" id="cd01299">
    <property type="entry name" value="Met_dep_hydrolase_A"/>
    <property type="match status" value="1"/>
</dbReference>
<dbReference type="Gene3D" id="3.20.20.140">
    <property type="entry name" value="Metal-dependent hydrolases"/>
    <property type="match status" value="1"/>
</dbReference>
<evidence type="ECO:0000259" key="1">
    <source>
        <dbReference type="Pfam" id="PF01979"/>
    </source>
</evidence>
<dbReference type="GO" id="GO:0016810">
    <property type="term" value="F:hydrolase activity, acting on carbon-nitrogen (but not peptide) bonds"/>
    <property type="evidence" value="ECO:0007669"/>
    <property type="project" value="InterPro"/>
</dbReference>
<dbReference type="SUPFAM" id="SSF51556">
    <property type="entry name" value="Metallo-dependent hydrolases"/>
    <property type="match status" value="1"/>
</dbReference>
<protein>
    <recommendedName>
        <fullName evidence="1">Amidohydrolase-related domain-containing protein</fullName>
    </recommendedName>
</protein>
<feature type="domain" description="Amidohydrolase-related" evidence="1">
    <location>
        <begin position="73"/>
        <end position="421"/>
    </location>
</feature>
<gene>
    <name evidence="2" type="ORF">WJX73_006150</name>
</gene>
<evidence type="ECO:0000313" key="2">
    <source>
        <dbReference type="EMBL" id="KAK9797015.1"/>
    </source>
</evidence>
<accession>A0AAW1NW51</accession>
<keyword evidence="3" id="KW-1185">Reference proteome</keyword>
<dbReference type="Gene3D" id="2.30.40.10">
    <property type="entry name" value="Urease, subunit C, domain 1"/>
    <property type="match status" value="1"/>
</dbReference>
<dbReference type="Pfam" id="PF01979">
    <property type="entry name" value="Amidohydro_1"/>
    <property type="match status" value="1"/>
</dbReference>
<organism evidence="2 3">
    <name type="scientific">Symbiochloris irregularis</name>
    <dbReference type="NCBI Taxonomy" id="706552"/>
    <lineage>
        <taxon>Eukaryota</taxon>
        <taxon>Viridiplantae</taxon>
        <taxon>Chlorophyta</taxon>
        <taxon>core chlorophytes</taxon>
        <taxon>Trebouxiophyceae</taxon>
        <taxon>Trebouxiales</taxon>
        <taxon>Trebouxiaceae</taxon>
        <taxon>Symbiochloris</taxon>
    </lineage>
</organism>
<dbReference type="SUPFAM" id="SSF51338">
    <property type="entry name" value="Composite domain of metallo-dependent hydrolases"/>
    <property type="match status" value="2"/>
</dbReference>
<dbReference type="InterPro" id="IPR006680">
    <property type="entry name" value="Amidohydro-rel"/>
</dbReference>
<name>A0AAW1NW51_9CHLO</name>
<dbReference type="InterPro" id="IPR057744">
    <property type="entry name" value="OTAase-like"/>
</dbReference>
<dbReference type="InterPro" id="IPR011059">
    <property type="entry name" value="Metal-dep_hydrolase_composite"/>
</dbReference>
<dbReference type="Proteomes" id="UP001465755">
    <property type="component" value="Unassembled WGS sequence"/>
</dbReference>
<dbReference type="InterPro" id="IPR032466">
    <property type="entry name" value="Metal_Hydrolase"/>
</dbReference>
<dbReference type="PANTHER" id="PTHR43135">
    <property type="entry name" value="ALPHA-D-RIBOSE 1-METHYLPHOSPHONATE 5-TRIPHOSPHATE DIPHOSPHATASE"/>
    <property type="match status" value="1"/>
</dbReference>
<dbReference type="PANTHER" id="PTHR43135:SF3">
    <property type="entry name" value="ALPHA-D-RIBOSE 1-METHYLPHOSPHONATE 5-TRIPHOSPHATE DIPHOSPHATASE"/>
    <property type="match status" value="1"/>
</dbReference>